<reference evidence="2 3" key="1">
    <citation type="submission" date="2024-09" db="EMBL/GenBank/DDBJ databases">
        <authorList>
            <person name="Sun Q."/>
            <person name="Mori K."/>
        </authorList>
    </citation>
    <scope>NUCLEOTIDE SEQUENCE [LARGE SCALE GENOMIC DNA]</scope>
    <source>
        <strain evidence="2 3">CCM 7904</strain>
    </source>
</reference>
<gene>
    <name evidence="2" type="ORF">ACFFIZ_07350</name>
</gene>
<name>A0ABV6CHD2_9RHOB</name>
<dbReference type="Pfam" id="PF01935">
    <property type="entry name" value="DUF87"/>
    <property type="match status" value="1"/>
</dbReference>
<keyword evidence="2" id="KW-0067">ATP-binding</keyword>
<accession>A0ABV6CHD2</accession>
<protein>
    <submittedName>
        <fullName evidence="2">ATP-binding protein</fullName>
    </submittedName>
</protein>
<organism evidence="2 3">
    <name type="scientific">Paracoccus rhizosphaerae</name>
    <dbReference type="NCBI Taxonomy" id="1133347"/>
    <lineage>
        <taxon>Bacteria</taxon>
        <taxon>Pseudomonadati</taxon>
        <taxon>Pseudomonadota</taxon>
        <taxon>Alphaproteobacteria</taxon>
        <taxon>Rhodobacterales</taxon>
        <taxon>Paracoccaceae</taxon>
        <taxon>Paracoccus</taxon>
    </lineage>
</organism>
<dbReference type="Gene3D" id="3.40.50.300">
    <property type="entry name" value="P-loop containing nucleotide triphosphate hydrolases"/>
    <property type="match status" value="2"/>
</dbReference>
<dbReference type="CDD" id="cd01127">
    <property type="entry name" value="TrwB_TraG_TraD_VirD4"/>
    <property type="match status" value="1"/>
</dbReference>
<sequence>MSISLVEVAGANFRTDYDSDRLNTDFMGRLGMRKRYLPARMAISRSLTMSAPVDLPADELELGKAIKGDTLFGTGTALSVWLALIVERAGEPDIDTKRLIALVGAHWRRGLMKLDEEWAHAGQDIAQFVGRLVDVAELPKAGGRWPAAGKGTEGASFSTGEVKVLLGEIGEDVTTKEKVYWSLNRGGAPHAAIMGGSGSGKTVMAAAILRGIREQAPVPLIAFDFKGDLAGFTGTKGQQSLGEAYKAQVIEPPRMPIPLDVLALIERDQFGIDQAASRFRESFSRLKGSKLGDRQRTYVHEAAARAMATEVPCELKHIRDRLIEVYEEHEAREDGAVATMEELSRFPLFEPQMSPTEFFQRSWIIKLPPTVAEDSRTIVVNLLLDALDQHLNSLVNTDTGPDGSRALRVLCMIDEAHQILGTKLPSLSRLIRMSRSKGGAVMLVSQSPDDFSGEEDDFLDNMGLVAAFATNAKPGAATRVLGKGANLTGLQKGQCYARFDQTTKKINAW</sequence>
<dbReference type="RefSeq" id="WP_265506673.1">
    <property type="nucleotide sequence ID" value="NZ_JAOTBE010000015.1"/>
</dbReference>
<keyword evidence="2" id="KW-0547">Nucleotide-binding</keyword>
<evidence type="ECO:0000313" key="3">
    <source>
        <dbReference type="Proteomes" id="UP001589795"/>
    </source>
</evidence>
<dbReference type="SUPFAM" id="SSF52540">
    <property type="entry name" value="P-loop containing nucleoside triphosphate hydrolases"/>
    <property type="match status" value="1"/>
</dbReference>
<dbReference type="InterPro" id="IPR002789">
    <property type="entry name" value="HerA_central"/>
</dbReference>
<evidence type="ECO:0000259" key="1">
    <source>
        <dbReference type="Pfam" id="PF01935"/>
    </source>
</evidence>
<feature type="domain" description="Helicase HerA central" evidence="1">
    <location>
        <begin position="169"/>
        <end position="315"/>
    </location>
</feature>
<dbReference type="PANTHER" id="PTHR30121">
    <property type="entry name" value="UNCHARACTERIZED PROTEIN YJGR-RELATED"/>
    <property type="match status" value="1"/>
</dbReference>
<dbReference type="InterPro" id="IPR051162">
    <property type="entry name" value="T4SS_component"/>
</dbReference>
<evidence type="ECO:0000313" key="2">
    <source>
        <dbReference type="EMBL" id="MFC0200143.1"/>
    </source>
</evidence>
<dbReference type="EMBL" id="JBHLWQ010000059">
    <property type="protein sequence ID" value="MFC0200143.1"/>
    <property type="molecule type" value="Genomic_DNA"/>
</dbReference>
<dbReference type="Proteomes" id="UP001589795">
    <property type="component" value="Unassembled WGS sequence"/>
</dbReference>
<proteinExistence type="predicted"/>
<dbReference type="PANTHER" id="PTHR30121:SF6">
    <property type="entry name" value="SLR6007 PROTEIN"/>
    <property type="match status" value="1"/>
</dbReference>
<dbReference type="InterPro" id="IPR027417">
    <property type="entry name" value="P-loop_NTPase"/>
</dbReference>
<comment type="caution">
    <text evidence="2">The sequence shown here is derived from an EMBL/GenBank/DDBJ whole genome shotgun (WGS) entry which is preliminary data.</text>
</comment>
<dbReference type="GO" id="GO:0005524">
    <property type="term" value="F:ATP binding"/>
    <property type="evidence" value="ECO:0007669"/>
    <property type="project" value="UniProtKB-KW"/>
</dbReference>
<keyword evidence="3" id="KW-1185">Reference proteome</keyword>